<reference evidence="1 2" key="1">
    <citation type="submission" date="2020-08" db="EMBL/GenBank/DDBJ databases">
        <authorList>
            <person name="Newling K."/>
            <person name="Davey J."/>
            <person name="Forrester S."/>
        </authorList>
    </citation>
    <scope>NUCLEOTIDE SEQUENCE [LARGE SCALE GENOMIC DNA]</scope>
    <source>
        <strain evidence="2">Crithidia deanei Carvalho (ATCC PRA-265)</strain>
    </source>
</reference>
<dbReference type="VEuPathDB" id="TriTrypDB:ADEAN_000183100"/>
<dbReference type="AlphaFoldDB" id="A0A7G2C3U8"/>
<organism evidence="1 2">
    <name type="scientific">Angomonas deanei</name>
    <dbReference type="NCBI Taxonomy" id="59799"/>
    <lineage>
        <taxon>Eukaryota</taxon>
        <taxon>Discoba</taxon>
        <taxon>Euglenozoa</taxon>
        <taxon>Kinetoplastea</taxon>
        <taxon>Metakinetoplastina</taxon>
        <taxon>Trypanosomatida</taxon>
        <taxon>Trypanosomatidae</taxon>
        <taxon>Strigomonadinae</taxon>
        <taxon>Angomonas</taxon>
    </lineage>
</organism>
<protein>
    <submittedName>
        <fullName evidence="1">Uncharacterized protein</fullName>
    </submittedName>
</protein>
<gene>
    <name evidence="1" type="ORF">ADEAN_000183100</name>
</gene>
<dbReference type="EMBL" id="LR877147">
    <property type="protein sequence ID" value="CAD2214386.1"/>
    <property type="molecule type" value="Genomic_DNA"/>
</dbReference>
<sequence length="247" mass="27623">MTRPFLLTEEGNMIYKQGDVAPSVLEAYCSNINGTDYTLMQEEVIALQSANLSVSEYLTTVLRLLPKVATLDLPCSRCTLIGYDNVGGVLEAVSASLPYVKIVCRIDGLEDCYIGYSYGLLPLHEMQGYCAGLRDTMYQLTDNTVHTIKSAGLSVSQFLTTMLPLLSRVTSVWIFHAKIPTLGWCEGLPERINSVYIRDCSNIQDYTPLLKMKGLKHLRCYTPYDTHNPVLSEVLEELTIRGVKCKF</sequence>
<name>A0A7G2C3U8_9TRYP</name>
<accession>A0A7G2C3U8</accession>
<evidence type="ECO:0000313" key="2">
    <source>
        <dbReference type="Proteomes" id="UP000515908"/>
    </source>
</evidence>
<evidence type="ECO:0000313" key="1">
    <source>
        <dbReference type="EMBL" id="CAD2214386.1"/>
    </source>
</evidence>
<dbReference type="Proteomes" id="UP000515908">
    <property type="component" value="Chromosome 03"/>
</dbReference>
<keyword evidence="2" id="KW-1185">Reference proteome</keyword>
<proteinExistence type="predicted"/>